<gene>
    <name evidence="1" type="ORF">NZ698_13105</name>
</gene>
<accession>A0ABT2W7F5</accession>
<keyword evidence="2" id="KW-1185">Reference proteome</keyword>
<protein>
    <submittedName>
        <fullName evidence="1">Uncharacterized protein</fullName>
    </submittedName>
</protein>
<comment type="caution">
    <text evidence="1">The sequence shown here is derived from an EMBL/GenBank/DDBJ whole genome shotgun (WGS) entry which is preliminary data.</text>
</comment>
<name>A0ABT2W7F5_9FLAO</name>
<reference evidence="2" key="1">
    <citation type="submission" date="2023-07" db="EMBL/GenBank/DDBJ databases">
        <title>Chryseobacterium sp. strain PBS4-4 Genome sequencing and assembly.</title>
        <authorList>
            <person name="Jung Y."/>
        </authorList>
    </citation>
    <scope>NUCLEOTIDE SEQUENCE [LARGE SCALE GENOMIC DNA]</scope>
    <source>
        <strain evidence="2">PBS4-4</strain>
    </source>
</reference>
<evidence type="ECO:0000313" key="2">
    <source>
        <dbReference type="Proteomes" id="UP001208649"/>
    </source>
</evidence>
<dbReference type="RefSeq" id="WP_263003615.1">
    <property type="nucleotide sequence ID" value="NZ_JAOTEM010000003.1"/>
</dbReference>
<dbReference type="EMBL" id="JAOTEM010000003">
    <property type="protein sequence ID" value="MCU7618142.1"/>
    <property type="molecule type" value="Genomic_DNA"/>
</dbReference>
<dbReference type="Proteomes" id="UP001208649">
    <property type="component" value="Unassembled WGS sequence"/>
</dbReference>
<evidence type="ECO:0000313" key="1">
    <source>
        <dbReference type="EMBL" id="MCU7618142.1"/>
    </source>
</evidence>
<sequence length="153" mass="17778">MKNLQIPSPCSERWESMSFHEKGKFCSVCDKCVIDFTQKKHHEIIKIIEEKKNEKICGRFYNDQLQTEDSKILNLKNKFFKNIPTNYRNSRITLTIFSLVLLLTGCSKSGTERPPLMGKIKIEEDTIPENNQFIIGEAKIEDDSLFSKKDSIK</sequence>
<organism evidence="1 2">
    <name type="scientific">Chryseobacterium edaphi</name>
    <dbReference type="NCBI Taxonomy" id="2976532"/>
    <lineage>
        <taxon>Bacteria</taxon>
        <taxon>Pseudomonadati</taxon>
        <taxon>Bacteroidota</taxon>
        <taxon>Flavobacteriia</taxon>
        <taxon>Flavobacteriales</taxon>
        <taxon>Weeksellaceae</taxon>
        <taxon>Chryseobacterium group</taxon>
        <taxon>Chryseobacterium</taxon>
    </lineage>
</organism>
<proteinExistence type="predicted"/>